<accession>A0ACC1NP57</accession>
<dbReference type="Proteomes" id="UP001143856">
    <property type="component" value="Unassembled WGS sequence"/>
</dbReference>
<organism evidence="1 2">
    <name type="scientific">Xylaria curta</name>
    <dbReference type="NCBI Taxonomy" id="42375"/>
    <lineage>
        <taxon>Eukaryota</taxon>
        <taxon>Fungi</taxon>
        <taxon>Dikarya</taxon>
        <taxon>Ascomycota</taxon>
        <taxon>Pezizomycotina</taxon>
        <taxon>Sordariomycetes</taxon>
        <taxon>Xylariomycetidae</taxon>
        <taxon>Xylariales</taxon>
        <taxon>Xylariaceae</taxon>
        <taxon>Xylaria</taxon>
    </lineage>
</organism>
<dbReference type="EMBL" id="JAPDGR010001723">
    <property type="protein sequence ID" value="KAJ2980133.1"/>
    <property type="molecule type" value="Genomic_DNA"/>
</dbReference>
<protein>
    <submittedName>
        <fullName evidence="1">Uncharacterized protein</fullName>
    </submittedName>
</protein>
<evidence type="ECO:0000313" key="1">
    <source>
        <dbReference type="EMBL" id="KAJ2980133.1"/>
    </source>
</evidence>
<reference evidence="1" key="1">
    <citation type="submission" date="2022-10" db="EMBL/GenBank/DDBJ databases">
        <title>Genome Sequence of Xylaria curta.</title>
        <authorList>
            <person name="Buettner E."/>
        </authorList>
    </citation>
    <scope>NUCLEOTIDE SEQUENCE</scope>
    <source>
        <strain evidence="1">Babe10</strain>
    </source>
</reference>
<keyword evidence="2" id="KW-1185">Reference proteome</keyword>
<evidence type="ECO:0000313" key="2">
    <source>
        <dbReference type="Proteomes" id="UP001143856"/>
    </source>
</evidence>
<comment type="caution">
    <text evidence="1">The sequence shown here is derived from an EMBL/GenBank/DDBJ whole genome shotgun (WGS) entry which is preliminary data.</text>
</comment>
<proteinExistence type="predicted"/>
<sequence length="1535" mass="168558">MLRTSPSVEYDQDTTIFVSNGGRGPNSRSQLSPPQVQKSSFRDLFAFTAWQHSWLLVGGLAGALLSGALEAAMSILLGRIFAVISQFGSGHITGANTMAEISSWCVLLAVVGAGGFLINFGFMFSWVAFGELQARSIRKRVFRGLLKRDMEWFDMQQDGTASLLVRIQTQTRELQTASSVALGSLTSDIATSIANLIVALLIAWKLTLVLLASVPVSVVVLHLLSRPVQPAIHAQKQELSRASKYALSAISAIDLVKVFNGIDHETWQYLTVVRRSMQKYLIQARANACQLGYVKFWIDSLFVVGFYYGAVLVDQGLSPGNVLTTFYAALAALQAIEAFVPFYLVLVKGMSAAQVLRSIAHNIEGGRKIHLMTGGYIPSECIGDVEMRNISFAYPSNPSKMAIQRASFHFRAGELYFIVGRSGSGKSTLGNLLLNLYEPLCGEILIDGHAIRTLDISWLRYNVTLIQQTSVLFNDSFFMNVAFGHRRPMQVSVEEVKAACETALLQSTISSLPYGMSTNVGANGHNLSGGQKQRLALARAKLRDPAVLILDEVTSGLDQISRGLIMEAIRSWRRGKTTIIITHEVHQIKDGDFVYVMDDGYVVQKGLYSDLQQQDHGLLSQLVTAATAHGHFTTRNTAELKARQTGSTIVNFSRPLSDASQNDPLVPGSPTPGEALRGVPFSSHEVFKMAMSSSQLRLLGDHRNHHLDTAGTLRTLASTTQDAPRRGLSRMISTLSLQFLSTPMSQQFAVGGSGEQAPTQLSPIKTGSIFRLQALGDTIQNNRHGSRPSWPHRQVNTNHGRSERGRRVAAEPIQEQSRLNDDNETAALSLVSIYKTVWPCLGLKGKIFILVGIFLSLIVAGSVPAFSYVFANLLAALYQKENRLEAGREWAIILLGIAISGAVSISLSRYLLEWAGQSWVNVLRRQAFNRVLRQPKAWFEDPEHSASRINECLDRNAEEMRNLVGRFAPLLLVVVVMIATSVSWALAISWKLTLVSLATAPLLIAATKAYSAVTSKWELRCNKAAEETSTIATETFTNIRVVRALTLESFFDRKHSTSAQNTFQLGIQKAVFTAALFACWQSMFWFMMALVFWYATVLLTTNQEITTQAILQVVNLLVLGLSTASNTLNSVPAISAAQATASRLLYYAYLPLDSSHETKGTRGLARPLPIRLDDLSFAYPSKKRQFVLRNLTVSFDAGASTAIVGPSGCGKSTIASIILGLYAPDTPFKSPQRDSAAQPLLFASVPFQQVDIAKLRTQIGYVPQTPFLFPTSIVGNIAYGLLEDSPLRAPTNIEQAAREAGIHDFIHSLPDGYDTTVGDGGQTLSGGQAQRVCIARALARRPKILLLDEPTSALDAENAEGIRRTIQGLLHPERRSDWNDDSDDAGGRYHKREPLCVIMVTHSLEMMRMADRIIVIDLGRVVESGTYVELCERKGKFSELINGGMWMGNRNTIAPRKPRSFDQDGTLEDRRTNDLPLRRNSKGVEEDLSVSARWVGAREVGWNAESGPSTGILSPMASPFSRPSRRRERKADKDT</sequence>
<gene>
    <name evidence="1" type="ORF">NUW58_g7028</name>
</gene>
<name>A0ACC1NP57_9PEZI</name>